<keyword evidence="7 11" id="KW-0862">Zinc</keyword>
<dbReference type="Gene3D" id="3.30.2010.30">
    <property type="match status" value="1"/>
</dbReference>
<dbReference type="Gene3D" id="1.10.390.10">
    <property type="entry name" value="Neutral Protease Domain 2"/>
    <property type="match status" value="1"/>
</dbReference>
<dbReference type="Pfam" id="PF17900">
    <property type="entry name" value="Peptidase_M1_N"/>
    <property type="match status" value="1"/>
</dbReference>
<reference evidence="13" key="1">
    <citation type="submission" date="2023-08" db="EMBL/GenBank/DDBJ databases">
        <authorList>
            <person name="Audoor S."/>
            <person name="Bilcke G."/>
        </authorList>
    </citation>
    <scope>NUCLEOTIDE SEQUENCE</scope>
</reference>
<comment type="similarity">
    <text evidence="2">Belongs to the peptidase M1 family.</text>
</comment>
<proteinExistence type="inferred from homology"/>
<evidence type="ECO:0000256" key="1">
    <source>
        <dbReference type="ARBA" id="ARBA00004496"/>
    </source>
</evidence>
<dbReference type="FunFam" id="3.30.2010.30:FF:000001">
    <property type="entry name" value="Leukotriene A(4) hydrolase"/>
    <property type="match status" value="1"/>
</dbReference>
<dbReference type="FunFam" id="2.60.40.1730:FF:000004">
    <property type="entry name" value="Leukotriene A(4) hydrolase"/>
    <property type="match status" value="1"/>
</dbReference>
<keyword evidence="5 11" id="KW-0479">Metal-binding</keyword>
<dbReference type="Gene3D" id="1.25.40.320">
    <property type="entry name" value="Peptidase M1, leukotriene A4 hydrolase/aminopeptidase C-terminal domain"/>
    <property type="match status" value="1"/>
</dbReference>
<name>A0AAD2FFI6_9STRA</name>
<comment type="cofactor">
    <cofactor evidence="11">
        <name>Zn(2+)</name>
        <dbReference type="ChEBI" id="CHEBI:29105"/>
    </cofactor>
    <text evidence="11">Binds 1 zinc ion per subunit.</text>
</comment>
<comment type="caution">
    <text evidence="13">The sequence shown here is derived from an EMBL/GenBank/DDBJ whole genome shotgun (WGS) entry which is preliminary data.</text>
</comment>
<dbReference type="FunFam" id="1.25.40.320:FF:000001">
    <property type="entry name" value="Leukotriene A(4) hydrolase"/>
    <property type="match status" value="1"/>
</dbReference>
<gene>
    <name evidence="13" type="ORF">CYCCA115_LOCUS601</name>
</gene>
<dbReference type="EMBL" id="CAKOGP040000001">
    <property type="protein sequence ID" value="CAJ1911553.1"/>
    <property type="molecule type" value="Genomic_DNA"/>
</dbReference>
<dbReference type="Pfam" id="PF01433">
    <property type="entry name" value="Peptidase_M1"/>
    <property type="match status" value="1"/>
</dbReference>
<dbReference type="InterPro" id="IPR038502">
    <property type="entry name" value="M1_LTA-4_hydro/amino_C_sf"/>
</dbReference>
<dbReference type="InterPro" id="IPR042097">
    <property type="entry name" value="Aminopeptidase_N-like_N_sf"/>
</dbReference>
<organism evidence="13 14">
    <name type="scientific">Cylindrotheca closterium</name>
    <dbReference type="NCBI Taxonomy" id="2856"/>
    <lineage>
        <taxon>Eukaryota</taxon>
        <taxon>Sar</taxon>
        <taxon>Stramenopiles</taxon>
        <taxon>Ochrophyta</taxon>
        <taxon>Bacillariophyta</taxon>
        <taxon>Bacillariophyceae</taxon>
        <taxon>Bacillariophycidae</taxon>
        <taxon>Bacillariales</taxon>
        <taxon>Bacillariaceae</taxon>
        <taxon>Cylindrotheca</taxon>
    </lineage>
</organism>
<dbReference type="Pfam" id="PF09127">
    <property type="entry name" value="Leuk-A4-hydro_C"/>
    <property type="match status" value="1"/>
</dbReference>
<dbReference type="PANTHER" id="PTHR45726">
    <property type="entry name" value="LEUKOTRIENE A-4 HYDROLASE"/>
    <property type="match status" value="1"/>
</dbReference>
<feature type="active site" description="Proton donor" evidence="9">
    <location>
        <position position="378"/>
    </location>
</feature>
<keyword evidence="14" id="KW-1185">Reference proteome</keyword>
<evidence type="ECO:0000256" key="3">
    <source>
        <dbReference type="ARBA" id="ARBA00022490"/>
    </source>
</evidence>
<dbReference type="AlphaFoldDB" id="A0AAD2FFI6"/>
<evidence type="ECO:0000313" key="13">
    <source>
        <dbReference type="EMBL" id="CAJ1911553.1"/>
    </source>
</evidence>
<accession>A0AAD2FFI6</accession>
<evidence type="ECO:0000256" key="8">
    <source>
        <dbReference type="ARBA" id="ARBA00023049"/>
    </source>
</evidence>
<comment type="subcellular location">
    <subcellularLocation>
        <location evidence="1">Cytoplasm</location>
    </subcellularLocation>
</comment>
<dbReference type="Gene3D" id="2.60.40.1730">
    <property type="entry name" value="tricorn interacting facor f3 domain"/>
    <property type="match status" value="1"/>
</dbReference>
<dbReference type="GO" id="GO:0005829">
    <property type="term" value="C:cytosol"/>
    <property type="evidence" value="ECO:0007669"/>
    <property type="project" value="TreeGrafter"/>
</dbReference>
<feature type="binding site" evidence="10">
    <location>
        <begin position="131"/>
        <end position="133"/>
    </location>
    <ligand>
        <name>a peptide</name>
        <dbReference type="ChEBI" id="CHEBI:60466"/>
    </ligand>
</feature>
<dbReference type="InterPro" id="IPR034015">
    <property type="entry name" value="M1_LTA4H"/>
</dbReference>
<dbReference type="SUPFAM" id="SSF63737">
    <property type="entry name" value="Leukotriene A4 hydrolase N-terminal domain"/>
    <property type="match status" value="1"/>
</dbReference>
<dbReference type="InterPro" id="IPR045357">
    <property type="entry name" value="Aminopeptidase_N-like_N"/>
</dbReference>
<protein>
    <recommendedName>
        <fullName evidence="12">Peptidase M1 leukotriene A4 hydrolase/aminopeptidase C-terminal domain-containing protein</fullName>
    </recommendedName>
</protein>
<keyword evidence="6" id="KW-0378">Hydrolase</keyword>
<evidence type="ECO:0000313" key="14">
    <source>
        <dbReference type="Proteomes" id="UP001295423"/>
    </source>
</evidence>
<evidence type="ECO:0000256" key="9">
    <source>
        <dbReference type="PIRSR" id="PIRSR634015-1"/>
    </source>
</evidence>
<dbReference type="PANTHER" id="PTHR45726:SF3">
    <property type="entry name" value="LEUKOTRIENE A-4 HYDROLASE"/>
    <property type="match status" value="1"/>
</dbReference>
<keyword evidence="8" id="KW-0482">Metalloprotease</keyword>
<evidence type="ECO:0000256" key="11">
    <source>
        <dbReference type="PIRSR" id="PIRSR634015-3"/>
    </source>
</evidence>
<dbReference type="InterPro" id="IPR001930">
    <property type="entry name" value="Peptidase_M1"/>
</dbReference>
<dbReference type="InterPro" id="IPR016024">
    <property type="entry name" value="ARM-type_fold"/>
</dbReference>
<dbReference type="InterPro" id="IPR015211">
    <property type="entry name" value="Peptidase_M1_C"/>
</dbReference>
<feature type="binding site" evidence="10">
    <location>
        <begin position="262"/>
        <end position="267"/>
    </location>
    <ligand>
        <name>a peptide</name>
        <dbReference type="ChEBI" id="CHEBI:60466"/>
    </ligand>
</feature>
<feature type="binding site" evidence="11">
    <location>
        <position position="314"/>
    </location>
    <ligand>
        <name>Zn(2+)</name>
        <dbReference type="ChEBI" id="CHEBI:29105"/>
        <note>catalytic</note>
    </ligand>
</feature>
<keyword evidence="3" id="KW-0963">Cytoplasm</keyword>
<dbReference type="GO" id="GO:0008270">
    <property type="term" value="F:zinc ion binding"/>
    <property type="evidence" value="ECO:0007669"/>
    <property type="project" value="InterPro"/>
</dbReference>
<evidence type="ECO:0000259" key="12">
    <source>
        <dbReference type="SMART" id="SM01263"/>
    </source>
</evidence>
<dbReference type="GO" id="GO:0006508">
    <property type="term" value="P:proteolysis"/>
    <property type="evidence" value="ECO:0007669"/>
    <property type="project" value="UniProtKB-KW"/>
</dbReference>
<dbReference type="PRINTS" id="PR00756">
    <property type="entry name" value="ALADIPTASE"/>
</dbReference>
<evidence type="ECO:0000256" key="5">
    <source>
        <dbReference type="ARBA" id="ARBA00022723"/>
    </source>
</evidence>
<dbReference type="SUPFAM" id="SSF55486">
    <property type="entry name" value="Metalloproteases ('zincins'), catalytic domain"/>
    <property type="match status" value="1"/>
</dbReference>
<evidence type="ECO:0000256" key="7">
    <source>
        <dbReference type="ARBA" id="ARBA00022833"/>
    </source>
</evidence>
<feature type="active site" description="Proton acceptor" evidence="9">
    <location>
        <position position="292"/>
    </location>
</feature>
<feature type="binding site" evidence="11">
    <location>
        <position position="295"/>
    </location>
    <ligand>
        <name>Zn(2+)</name>
        <dbReference type="ChEBI" id="CHEBI:29105"/>
        <note>catalytic</note>
    </ligand>
</feature>
<keyword evidence="4" id="KW-0645">Protease</keyword>
<evidence type="ECO:0000256" key="10">
    <source>
        <dbReference type="PIRSR" id="PIRSR634015-2"/>
    </source>
</evidence>
<dbReference type="InterPro" id="IPR014782">
    <property type="entry name" value="Peptidase_M1_dom"/>
</dbReference>
<evidence type="ECO:0000256" key="2">
    <source>
        <dbReference type="ARBA" id="ARBA00010136"/>
    </source>
</evidence>
<dbReference type="Proteomes" id="UP001295423">
    <property type="component" value="Unassembled WGS sequence"/>
</dbReference>
<dbReference type="CDD" id="cd09599">
    <property type="entry name" value="M1_LTA4H"/>
    <property type="match status" value="1"/>
</dbReference>
<dbReference type="InterPro" id="IPR049980">
    <property type="entry name" value="LTA4H_cat"/>
</dbReference>
<sequence length="643" mass="72365">MDLSSYSIPDKAVVTHLDWTASVDFDAKIIQAKATYSVVAQESCQELCLDTSKLRIQNITNLEGEPLDYTMSPPVPGKLYLGQKLTVSLPPHKNKDCSITIVYQTTNECSAAQWLPPSQTAGKKYPYLFTQCQAIHARSLLPCQDRCGVKMTYNATVTVPSWATCVMSALLESSKNDGKDTKVYTWKQPVPISSYLFALAVGELEKIDLSKRCAIWSEPGTIKAAAYEFSETEEFLALAEKIAGKEYVWQRYDLLCLPPSFPYGGMENPCLTFVTPTLLAGDKSLADVVAHEIAHSWTGNLVTNATWDHFWLNEGWTTWFQRKIMVAIKKNPKFLDFDAIDGRKHLGDAIEEMESKNTKLVLDIGDGDPDDSYSAVAYEKGFTFLLYLERLMGTAQFEKFFQAYIGRFASQTLTSEDFKAFFCEFFEHKEEALKSIDWDLWFYGEGMPPVLPELDQSMAAASQSLADQWLAVDREAKAPPAKNEMEYWSSLQITCFLDDLALKIGDQPLKLPTLNAMDALYKFSESRNSEILYRYCELAIPAEDESVIPVAIRFITTQGRMKFVRPLYRALFKTKMGKKLAVDTFLKNKDFYHPIGVKMVAADLSSDYKKSSTTTLSASLDKWLIPGALVAATFAVVAFRTRR</sequence>
<dbReference type="SMART" id="SM01263">
    <property type="entry name" value="Leuk-A4-hydro_C"/>
    <property type="match status" value="1"/>
</dbReference>
<dbReference type="GO" id="GO:0008237">
    <property type="term" value="F:metallopeptidase activity"/>
    <property type="evidence" value="ECO:0007669"/>
    <property type="project" value="UniProtKB-KW"/>
</dbReference>
<feature type="domain" description="Peptidase M1 leukotriene A4 hydrolase/aminopeptidase C-terminal" evidence="12">
    <location>
        <begin position="457"/>
        <end position="604"/>
    </location>
</feature>
<dbReference type="InterPro" id="IPR027268">
    <property type="entry name" value="Peptidase_M4/M1_CTD_sf"/>
</dbReference>
<feature type="binding site" evidence="10">
    <location>
        <begin position="560"/>
        <end position="562"/>
    </location>
    <ligand>
        <name>a peptide</name>
        <dbReference type="ChEBI" id="CHEBI:60466"/>
    </ligand>
</feature>
<evidence type="ECO:0000256" key="6">
    <source>
        <dbReference type="ARBA" id="ARBA00022801"/>
    </source>
</evidence>
<evidence type="ECO:0000256" key="4">
    <source>
        <dbReference type="ARBA" id="ARBA00022670"/>
    </source>
</evidence>
<dbReference type="SUPFAM" id="SSF48371">
    <property type="entry name" value="ARM repeat"/>
    <property type="match status" value="1"/>
</dbReference>
<feature type="binding site" evidence="11">
    <location>
        <position position="291"/>
    </location>
    <ligand>
        <name>Zn(2+)</name>
        <dbReference type="ChEBI" id="CHEBI:29105"/>
        <note>catalytic</note>
    </ligand>
</feature>